<accession>E4TW62</accession>
<dbReference type="AlphaFoldDB" id="E4TW62"/>
<dbReference type="CDD" id="cd00082">
    <property type="entry name" value="HisKA"/>
    <property type="match status" value="1"/>
</dbReference>
<dbReference type="SUPFAM" id="SSF47384">
    <property type="entry name" value="Homodimeric domain of signal transducing histidine kinase"/>
    <property type="match status" value="1"/>
</dbReference>
<dbReference type="InterPro" id="IPR003594">
    <property type="entry name" value="HATPase_dom"/>
</dbReference>
<dbReference type="Pfam" id="PF02518">
    <property type="entry name" value="HATPase_c"/>
    <property type="match status" value="1"/>
</dbReference>
<dbReference type="CDD" id="cd00075">
    <property type="entry name" value="HATPase"/>
    <property type="match status" value="1"/>
</dbReference>
<feature type="transmembrane region" description="Helical" evidence="6">
    <location>
        <begin position="156"/>
        <end position="178"/>
    </location>
</feature>
<evidence type="ECO:0000256" key="5">
    <source>
        <dbReference type="ARBA" id="ARBA00022777"/>
    </source>
</evidence>
<keyword evidence="6" id="KW-0812">Transmembrane</keyword>
<dbReference type="PROSITE" id="PS50109">
    <property type="entry name" value="HIS_KIN"/>
    <property type="match status" value="1"/>
</dbReference>
<evidence type="ECO:0000256" key="1">
    <source>
        <dbReference type="ARBA" id="ARBA00000085"/>
    </source>
</evidence>
<dbReference type="InterPro" id="IPR050351">
    <property type="entry name" value="BphY/WalK/GraS-like"/>
</dbReference>
<dbReference type="eggNOG" id="COG2205">
    <property type="taxonomic scope" value="Bacteria"/>
</dbReference>
<dbReference type="InterPro" id="IPR036097">
    <property type="entry name" value="HisK_dim/P_sf"/>
</dbReference>
<evidence type="ECO:0000313" key="8">
    <source>
        <dbReference type="EMBL" id="ADR32678.1"/>
    </source>
</evidence>
<keyword evidence="4" id="KW-0808">Transferase</keyword>
<dbReference type="GO" id="GO:0000155">
    <property type="term" value="F:phosphorelay sensor kinase activity"/>
    <property type="evidence" value="ECO:0007669"/>
    <property type="project" value="InterPro"/>
</dbReference>
<dbReference type="Gene3D" id="1.10.287.130">
    <property type="match status" value="1"/>
</dbReference>
<dbReference type="EC" id="2.7.13.3" evidence="2"/>
<evidence type="ECO:0000313" key="9">
    <source>
        <dbReference type="Proteomes" id="UP000008721"/>
    </source>
</evidence>
<dbReference type="HOGENOM" id="CLU_000445_89_2_7"/>
<dbReference type="STRING" id="709032.Sulku_0010"/>
<dbReference type="PANTHER" id="PTHR42878">
    <property type="entry name" value="TWO-COMPONENT HISTIDINE KINASE"/>
    <property type="match status" value="1"/>
</dbReference>
<comment type="catalytic activity">
    <reaction evidence="1">
        <text>ATP + protein L-histidine = ADP + protein N-phospho-L-histidine.</text>
        <dbReference type="EC" id="2.7.13.3"/>
    </reaction>
</comment>
<dbReference type="GO" id="GO:0030295">
    <property type="term" value="F:protein kinase activator activity"/>
    <property type="evidence" value="ECO:0007669"/>
    <property type="project" value="TreeGrafter"/>
</dbReference>
<dbReference type="PRINTS" id="PR00344">
    <property type="entry name" value="BCTRLSENSOR"/>
</dbReference>
<keyword evidence="9" id="KW-1185">Reference proteome</keyword>
<organism evidence="8 9">
    <name type="scientific">Sulfuricurvum kujiense (strain ATCC BAA-921 / DSM 16994 / JCM 11577 / YK-1)</name>
    <dbReference type="NCBI Taxonomy" id="709032"/>
    <lineage>
        <taxon>Bacteria</taxon>
        <taxon>Pseudomonadati</taxon>
        <taxon>Campylobacterota</taxon>
        <taxon>Epsilonproteobacteria</taxon>
        <taxon>Campylobacterales</taxon>
        <taxon>Sulfurimonadaceae</taxon>
        <taxon>Sulfuricurvum</taxon>
    </lineage>
</organism>
<dbReference type="SUPFAM" id="SSF55874">
    <property type="entry name" value="ATPase domain of HSP90 chaperone/DNA topoisomerase II/histidine kinase"/>
    <property type="match status" value="1"/>
</dbReference>
<keyword evidence="6" id="KW-0472">Membrane</keyword>
<dbReference type="GO" id="GO:0000156">
    <property type="term" value="F:phosphorelay response regulator activity"/>
    <property type="evidence" value="ECO:0007669"/>
    <property type="project" value="TreeGrafter"/>
</dbReference>
<gene>
    <name evidence="8" type="ordered locus">Sulku_0010</name>
</gene>
<dbReference type="InterPro" id="IPR005467">
    <property type="entry name" value="His_kinase_dom"/>
</dbReference>
<sequence>MLRIHQLFFLNVLGLFVAALFVASLISYFTLKSMIINDSEERLIENINLLEPLLTSTNDFDRFVAQAAGKTFLRVTVIDENGNVMAESDADKTTMENHIGRVEVMHAMTEPYGTAIRYSKTVKTDFIYVAHKIVTPERTFYIRLAMSLEGVMKHFYVLWIQLVGGFGILVVIALLIAYNISKKARYDILQITRYLDEVSAKNYRAVLKPEYFREFLQISILLKNLVKKLHNRDKQKRKHTAKLRLINKQQNDILSAISHEFKNPIAAIMGYAETLHDDLNIDPKIREKFLDKILSNTQRVTLMLDRLALSVKLENNDLSIKPSSFNISDICHDSISILQAKYPARSITYHGTAKTVFADKTMIELIITNLIDNALKYSDEEVTVTLTDNTLSVSDKGIGIAQSELDKITSKFYRVQKNRWDNSMGLGLSIVSYILKLHDSELRIESILGIGSTFSFSLANLVEKKGPSKK</sequence>
<dbReference type="RefSeq" id="WP_013458875.1">
    <property type="nucleotide sequence ID" value="NC_014762.1"/>
</dbReference>
<dbReference type="Gene3D" id="3.30.565.10">
    <property type="entry name" value="Histidine kinase-like ATPase, C-terminal domain"/>
    <property type="match status" value="1"/>
</dbReference>
<dbReference type="Proteomes" id="UP000008721">
    <property type="component" value="Chromosome"/>
</dbReference>
<dbReference type="InterPro" id="IPR004358">
    <property type="entry name" value="Sig_transdc_His_kin-like_C"/>
</dbReference>
<proteinExistence type="predicted"/>
<feature type="transmembrane region" description="Helical" evidence="6">
    <location>
        <begin position="7"/>
        <end position="29"/>
    </location>
</feature>
<dbReference type="InterPro" id="IPR003661">
    <property type="entry name" value="HisK_dim/P_dom"/>
</dbReference>
<evidence type="ECO:0000256" key="2">
    <source>
        <dbReference type="ARBA" id="ARBA00012438"/>
    </source>
</evidence>
<dbReference type="EMBL" id="CP002355">
    <property type="protein sequence ID" value="ADR32678.1"/>
    <property type="molecule type" value="Genomic_DNA"/>
</dbReference>
<evidence type="ECO:0000256" key="3">
    <source>
        <dbReference type="ARBA" id="ARBA00022553"/>
    </source>
</evidence>
<dbReference type="Pfam" id="PF00512">
    <property type="entry name" value="HisKA"/>
    <property type="match status" value="1"/>
</dbReference>
<keyword evidence="3" id="KW-0597">Phosphoprotein</keyword>
<dbReference type="PANTHER" id="PTHR42878:SF13">
    <property type="entry name" value="HISTIDINE KINASE"/>
    <property type="match status" value="1"/>
</dbReference>
<feature type="domain" description="Histidine kinase" evidence="7">
    <location>
        <begin position="256"/>
        <end position="462"/>
    </location>
</feature>
<name>E4TW62_SULKY</name>
<evidence type="ECO:0000256" key="6">
    <source>
        <dbReference type="SAM" id="Phobius"/>
    </source>
</evidence>
<dbReference type="SMART" id="SM00387">
    <property type="entry name" value="HATPase_c"/>
    <property type="match status" value="1"/>
</dbReference>
<evidence type="ECO:0000259" key="7">
    <source>
        <dbReference type="PROSITE" id="PS50109"/>
    </source>
</evidence>
<protein>
    <recommendedName>
        <fullName evidence="2">histidine kinase</fullName>
        <ecNumber evidence="2">2.7.13.3</ecNumber>
    </recommendedName>
</protein>
<dbReference type="OrthoDB" id="5377414at2"/>
<keyword evidence="5 8" id="KW-0418">Kinase</keyword>
<reference evidence="8 9" key="1">
    <citation type="journal article" date="2012" name="Stand. Genomic Sci.">
        <title>Complete genome sequence of the sulfur compounds oxidizing chemolithoautotroph Sulfuricurvum kujiense type strain (YK-1(T)).</title>
        <authorList>
            <person name="Han C."/>
            <person name="Kotsyurbenko O."/>
            <person name="Chertkov O."/>
            <person name="Held B."/>
            <person name="Lapidus A."/>
            <person name="Nolan M."/>
            <person name="Lucas S."/>
            <person name="Hammon N."/>
            <person name="Deshpande S."/>
            <person name="Cheng J.F."/>
            <person name="Tapia R."/>
            <person name="Goodwin L.A."/>
            <person name="Pitluck S."/>
            <person name="Liolios K."/>
            <person name="Pagani I."/>
            <person name="Ivanova N."/>
            <person name="Mavromatis K."/>
            <person name="Mikhailova N."/>
            <person name="Pati A."/>
            <person name="Chen A."/>
            <person name="Palaniappan K."/>
            <person name="Land M."/>
            <person name="Hauser L."/>
            <person name="Chang Y.J."/>
            <person name="Jeffries C.D."/>
            <person name="Brambilla E.M."/>
            <person name="Rohde M."/>
            <person name="Spring S."/>
            <person name="Sikorski J."/>
            <person name="Goker M."/>
            <person name="Woyke T."/>
            <person name="Bristow J."/>
            <person name="Eisen J.A."/>
            <person name="Markowitz V."/>
            <person name="Hugenholtz P."/>
            <person name="Kyrpides N.C."/>
            <person name="Klenk H.P."/>
            <person name="Detter J.C."/>
        </authorList>
    </citation>
    <scope>NUCLEOTIDE SEQUENCE [LARGE SCALE GENOMIC DNA]</scope>
    <source>
        <strain evidence="9">ATCC BAA-921 / DSM 16994 / JCM 11577 / YK-1</strain>
    </source>
</reference>
<evidence type="ECO:0000256" key="4">
    <source>
        <dbReference type="ARBA" id="ARBA00022679"/>
    </source>
</evidence>
<dbReference type="GO" id="GO:0007234">
    <property type="term" value="P:osmosensory signaling via phosphorelay pathway"/>
    <property type="evidence" value="ECO:0007669"/>
    <property type="project" value="TreeGrafter"/>
</dbReference>
<dbReference type="InterPro" id="IPR036890">
    <property type="entry name" value="HATPase_C_sf"/>
</dbReference>
<keyword evidence="6" id="KW-1133">Transmembrane helix</keyword>
<dbReference type="SMART" id="SM00388">
    <property type="entry name" value="HisKA"/>
    <property type="match status" value="1"/>
</dbReference>
<dbReference type="KEGG" id="sku:Sulku_0010"/>